<sequence>VVSVVRTADAVARDPGTRRRGGRAPARVGWHSTHESASRSTRSPGWV</sequence>
<gene>
    <name evidence="2" type="ORF">AVDCRST_MAG57-729</name>
</gene>
<accession>A0A6J4HKP8</accession>
<dbReference type="AlphaFoldDB" id="A0A6J4HKP8"/>
<protein>
    <submittedName>
        <fullName evidence="2">Uncharacterized protein</fullName>
    </submittedName>
</protein>
<organism evidence="2">
    <name type="scientific">uncultured Blastococcus sp</name>
    <dbReference type="NCBI Taxonomy" id="217144"/>
    <lineage>
        <taxon>Bacteria</taxon>
        <taxon>Bacillati</taxon>
        <taxon>Actinomycetota</taxon>
        <taxon>Actinomycetes</taxon>
        <taxon>Geodermatophilales</taxon>
        <taxon>Geodermatophilaceae</taxon>
        <taxon>Blastococcus</taxon>
        <taxon>environmental samples</taxon>
    </lineage>
</organism>
<evidence type="ECO:0000256" key="1">
    <source>
        <dbReference type="SAM" id="MobiDB-lite"/>
    </source>
</evidence>
<feature type="non-terminal residue" evidence="2">
    <location>
        <position position="1"/>
    </location>
</feature>
<dbReference type="EMBL" id="CADCTI010000073">
    <property type="protein sequence ID" value="CAA9224903.1"/>
    <property type="molecule type" value="Genomic_DNA"/>
</dbReference>
<feature type="compositionally biased region" description="Polar residues" evidence="1">
    <location>
        <begin position="38"/>
        <end position="47"/>
    </location>
</feature>
<feature type="region of interest" description="Disordered" evidence="1">
    <location>
        <begin position="1"/>
        <end position="47"/>
    </location>
</feature>
<reference evidence="2" key="1">
    <citation type="submission" date="2020-02" db="EMBL/GenBank/DDBJ databases">
        <authorList>
            <person name="Meier V. D."/>
        </authorList>
    </citation>
    <scope>NUCLEOTIDE SEQUENCE</scope>
    <source>
        <strain evidence="2">AVDCRST_MAG57</strain>
    </source>
</reference>
<feature type="non-terminal residue" evidence="2">
    <location>
        <position position="47"/>
    </location>
</feature>
<proteinExistence type="predicted"/>
<evidence type="ECO:0000313" key="2">
    <source>
        <dbReference type="EMBL" id="CAA9224903.1"/>
    </source>
</evidence>
<name>A0A6J4HKP8_9ACTN</name>